<keyword evidence="1" id="KW-1133">Transmembrane helix</keyword>
<keyword evidence="1" id="KW-0472">Membrane</keyword>
<accession>A0A916WEB7</accession>
<comment type="caution">
    <text evidence="2">The sequence shown here is derived from an EMBL/GenBank/DDBJ whole genome shotgun (WGS) entry which is preliminary data.</text>
</comment>
<evidence type="ECO:0000256" key="1">
    <source>
        <dbReference type="SAM" id="Phobius"/>
    </source>
</evidence>
<reference evidence="2" key="2">
    <citation type="submission" date="2020-09" db="EMBL/GenBank/DDBJ databases">
        <authorList>
            <person name="Sun Q."/>
            <person name="Zhou Y."/>
        </authorList>
    </citation>
    <scope>NUCLEOTIDE SEQUENCE</scope>
    <source>
        <strain evidence="2">CGMCC 1.12813</strain>
    </source>
</reference>
<evidence type="ECO:0000313" key="3">
    <source>
        <dbReference type="Proteomes" id="UP000606922"/>
    </source>
</evidence>
<evidence type="ECO:0000313" key="2">
    <source>
        <dbReference type="EMBL" id="GGA91604.1"/>
    </source>
</evidence>
<feature type="transmembrane region" description="Helical" evidence="1">
    <location>
        <begin position="234"/>
        <end position="252"/>
    </location>
</feature>
<dbReference type="EMBL" id="BMGB01000001">
    <property type="protein sequence ID" value="GGA91604.1"/>
    <property type="molecule type" value="Genomic_DNA"/>
</dbReference>
<feature type="transmembrane region" description="Helical" evidence="1">
    <location>
        <begin position="36"/>
        <end position="59"/>
    </location>
</feature>
<gene>
    <name evidence="2" type="ORF">GCM10010979_02860</name>
</gene>
<reference evidence="2" key="1">
    <citation type="journal article" date="2014" name="Int. J. Syst. Evol. Microbiol.">
        <title>Complete genome sequence of Corynebacterium casei LMG S-19264T (=DSM 44701T), isolated from a smear-ripened cheese.</title>
        <authorList>
            <consortium name="US DOE Joint Genome Institute (JGI-PGF)"/>
            <person name="Walter F."/>
            <person name="Albersmeier A."/>
            <person name="Kalinowski J."/>
            <person name="Ruckert C."/>
        </authorList>
    </citation>
    <scope>NUCLEOTIDE SEQUENCE</scope>
    <source>
        <strain evidence="2">CGMCC 1.12813</strain>
    </source>
</reference>
<dbReference type="AlphaFoldDB" id="A0A916WEB7"/>
<protein>
    <submittedName>
        <fullName evidence="2">Uncharacterized protein</fullName>
    </submittedName>
</protein>
<keyword evidence="1" id="KW-0812">Transmembrane</keyword>
<dbReference type="Proteomes" id="UP000606922">
    <property type="component" value="Unassembled WGS sequence"/>
</dbReference>
<proteinExistence type="predicted"/>
<feature type="transmembrane region" description="Helical" evidence="1">
    <location>
        <begin position="112"/>
        <end position="137"/>
    </location>
</feature>
<sequence length="259" mass="28426">MTTATLAEPTTHARPAPPNRILAIVRLHFVNPATTIVIPWMILGFIFLVNLAIWAIIFASVADEESRTNAQEGLNWSGASFYIFVYMTIVAIQAINLTFPFAQGYSVTRKDFYLGTSIAFLLLAAMYAAGLTVLSLIEDATDGWGLGGHMFTSVYFGVGEWYVRFGLFFTIFAFFFFLGAAFAAVYVRWRANGMIALWAAITLVIVALIALVTFTDSWPAVGGWFVETGVNGVILWTLVPTAISAVTGYFVLKKATPRN</sequence>
<feature type="transmembrane region" description="Helical" evidence="1">
    <location>
        <begin position="194"/>
        <end position="214"/>
    </location>
</feature>
<dbReference type="RefSeq" id="WP_188508930.1">
    <property type="nucleotide sequence ID" value="NZ_BMGB01000001.1"/>
</dbReference>
<feature type="transmembrane region" description="Helical" evidence="1">
    <location>
        <begin position="161"/>
        <end position="187"/>
    </location>
</feature>
<feature type="transmembrane region" description="Helical" evidence="1">
    <location>
        <begin position="79"/>
        <end position="100"/>
    </location>
</feature>
<organism evidence="2 3">
    <name type="scientific">Conyzicola nivalis</name>
    <dbReference type="NCBI Taxonomy" id="1477021"/>
    <lineage>
        <taxon>Bacteria</taxon>
        <taxon>Bacillati</taxon>
        <taxon>Actinomycetota</taxon>
        <taxon>Actinomycetes</taxon>
        <taxon>Micrococcales</taxon>
        <taxon>Microbacteriaceae</taxon>
        <taxon>Conyzicola</taxon>
    </lineage>
</organism>
<name>A0A916WEB7_9MICO</name>
<keyword evidence="3" id="KW-1185">Reference proteome</keyword>